<dbReference type="Proteomes" id="UP000070444">
    <property type="component" value="Unassembled WGS sequence"/>
</dbReference>
<organism evidence="2 3">
    <name type="scientific">Conidiobolus coronatus (strain ATCC 28846 / CBS 209.66 / NRRL 28638)</name>
    <name type="common">Delacroixia coronata</name>
    <dbReference type="NCBI Taxonomy" id="796925"/>
    <lineage>
        <taxon>Eukaryota</taxon>
        <taxon>Fungi</taxon>
        <taxon>Fungi incertae sedis</taxon>
        <taxon>Zoopagomycota</taxon>
        <taxon>Entomophthoromycotina</taxon>
        <taxon>Entomophthoromycetes</taxon>
        <taxon>Entomophthorales</taxon>
        <taxon>Ancylistaceae</taxon>
        <taxon>Conidiobolus</taxon>
    </lineage>
</organism>
<gene>
    <name evidence="2" type="ORF">CONCODRAFT_11013</name>
</gene>
<dbReference type="SUPFAM" id="SSF51735">
    <property type="entry name" value="NAD(P)-binding Rossmann-fold domains"/>
    <property type="match status" value="1"/>
</dbReference>
<evidence type="ECO:0000313" key="3">
    <source>
        <dbReference type="Proteomes" id="UP000070444"/>
    </source>
</evidence>
<proteinExistence type="predicted"/>
<feature type="domain" description="Enoyl reductase (ER)" evidence="1">
    <location>
        <begin position="11"/>
        <end position="324"/>
    </location>
</feature>
<dbReference type="PANTHER" id="PTHR43677">
    <property type="entry name" value="SHORT-CHAIN DEHYDROGENASE/REDUCTASE"/>
    <property type="match status" value="1"/>
</dbReference>
<dbReference type="InterPro" id="IPR051397">
    <property type="entry name" value="Zn-ADH-like_protein"/>
</dbReference>
<dbReference type="PANTHER" id="PTHR43677:SF4">
    <property type="entry name" value="QUINONE OXIDOREDUCTASE-LIKE PROTEIN 2"/>
    <property type="match status" value="1"/>
</dbReference>
<dbReference type="OMA" id="GKHQNNT"/>
<accession>A0A137NWI9</accession>
<dbReference type="InterPro" id="IPR036291">
    <property type="entry name" value="NAD(P)-bd_dom_sf"/>
</dbReference>
<dbReference type="InterPro" id="IPR011032">
    <property type="entry name" value="GroES-like_sf"/>
</dbReference>
<dbReference type="Pfam" id="PF00107">
    <property type="entry name" value="ADH_zinc_N"/>
    <property type="match status" value="1"/>
</dbReference>
<dbReference type="Pfam" id="PF08240">
    <property type="entry name" value="ADH_N"/>
    <property type="match status" value="1"/>
</dbReference>
<dbReference type="Gene3D" id="3.40.50.720">
    <property type="entry name" value="NAD(P)-binding Rossmann-like Domain"/>
    <property type="match status" value="1"/>
</dbReference>
<dbReference type="GO" id="GO:0016491">
    <property type="term" value="F:oxidoreductase activity"/>
    <property type="evidence" value="ECO:0007669"/>
    <property type="project" value="InterPro"/>
</dbReference>
<dbReference type="InterPro" id="IPR020843">
    <property type="entry name" value="ER"/>
</dbReference>
<dbReference type="SUPFAM" id="SSF50129">
    <property type="entry name" value="GroES-like"/>
    <property type="match status" value="1"/>
</dbReference>
<dbReference type="CDD" id="cd08241">
    <property type="entry name" value="QOR1"/>
    <property type="match status" value="1"/>
</dbReference>
<keyword evidence="3" id="KW-1185">Reference proteome</keyword>
<dbReference type="GO" id="GO:0005739">
    <property type="term" value="C:mitochondrion"/>
    <property type="evidence" value="ECO:0007669"/>
    <property type="project" value="TreeGrafter"/>
</dbReference>
<name>A0A137NWI9_CONC2</name>
<dbReference type="SMART" id="SM00829">
    <property type="entry name" value="PKS_ER"/>
    <property type="match status" value="1"/>
</dbReference>
<evidence type="ECO:0000259" key="1">
    <source>
        <dbReference type="SMART" id="SM00829"/>
    </source>
</evidence>
<dbReference type="InterPro" id="IPR013154">
    <property type="entry name" value="ADH-like_N"/>
</dbReference>
<dbReference type="OrthoDB" id="10257049at2759"/>
<dbReference type="InterPro" id="IPR013149">
    <property type="entry name" value="ADH-like_C"/>
</dbReference>
<evidence type="ECO:0000313" key="2">
    <source>
        <dbReference type="EMBL" id="KXN66999.1"/>
    </source>
</evidence>
<dbReference type="EMBL" id="KQ964669">
    <property type="protein sequence ID" value="KXN66999.1"/>
    <property type="molecule type" value="Genomic_DNA"/>
</dbReference>
<dbReference type="AlphaFoldDB" id="A0A137NWI9"/>
<dbReference type="STRING" id="796925.A0A137NWI9"/>
<reference evidence="2 3" key="1">
    <citation type="journal article" date="2015" name="Genome Biol. Evol.">
        <title>Phylogenomic analyses indicate that early fungi evolved digesting cell walls of algal ancestors of land plants.</title>
        <authorList>
            <person name="Chang Y."/>
            <person name="Wang S."/>
            <person name="Sekimoto S."/>
            <person name="Aerts A.L."/>
            <person name="Choi C."/>
            <person name="Clum A."/>
            <person name="LaButti K.M."/>
            <person name="Lindquist E.A."/>
            <person name="Yee Ngan C."/>
            <person name="Ohm R.A."/>
            <person name="Salamov A.A."/>
            <person name="Grigoriev I.V."/>
            <person name="Spatafora J.W."/>
            <person name="Berbee M.L."/>
        </authorList>
    </citation>
    <scope>NUCLEOTIDE SEQUENCE [LARGE SCALE GENOMIC DNA]</scope>
    <source>
        <strain evidence="2 3">NRRL 28638</strain>
    </source>
</reference>
<dbReference type="Gene3D" id="3.90.180.10">
    <property type="entry name" value="Medium-chain alcohol dehydrogenases, catalytic domain"/>
    <property type="match status" value="1"/>
</dbReference>
<sequence length="328" mass="36357">MKGLYIDRYIENVNELTINHDLEAPEAYGDDVLVHVRAGGIGYPDYLHAQGKHQAKMGFPMILGIEVAGVVIKAGENSKFKLGDRVLGLGTQALADYTIMQEGDIFKIPDNLSFEQAASIPLNYPTNYISLFHCGQLKKGQWCVVHGGTGGLGLSAIQLCKIRGINVIATGTNNTKLKTAKAVGADHVLNIIENPTWWQKVNEITNGKGVDMIYDPVGQVEKSLNCIKFEGRIVVVGFAAGKIEKINMKGVFEKNCSLVGMTIAEYMIDNNPIFQECYQALFKWIESGELVPQMHDERLYLTDKDVRKAFDLIVTRKSLMKLVLTVNY</sequence>
<protein>
    <submittedName>
        <fullName evidence="2">NAD(P)-binding protein</fullName>
    </submittedName>
</protein>